<organism evidence="4 5">
    <name type="scientific">Cadophora malorum</name>
    <dbReference type="NCBI Taxonomy" id="108018"/>
    <lineage>
        <taxon>Eukaryota</taxon>
        <taxon>Fungi</taxon>
        <taxon>Dikarya</taxon>
        <taxon>Ascomycota</taxon>
        <taxon>Pezizomycotina</taxon>
        <taxon>Leotiomycetes</taxon>
        <taxon>Helotiales</taxon>
        <taxon>Ploettnerulaceae</taxon>
        <taxon>Cadophora</taxon>
    </lineage>
</organism>
<evidence type="ECO:0000313" key="4">
    <source>
        <dbReference type="EMBL" id="KAG4414198.1"/>
    </source>
</evidence>
<evidence type="ECO:0000313" key="5">
    <source>
        <dbReference type="Proteomes" id="UP000664132"/>
    </source>
</evidence>
<dbReference type="Pfam" id="PF07859">
    <property type="entry name" value="Abhydrolase_3"/>
    <property type="match status" value="1"/>
</dbReference>
<feature type="transmembrane region" description="Helical" evidence="2">
    <location>
        <begin position="36"/>
        <end position="56"/>
    </location>
</feature>
<keyword evidence="1" id="KW-0378">Hydrolase</keyword>
<dbReference type="EMBL" id="JAFJYH010000276">
    <property type="protein sequence ID" value="KAG4414198.1"/>
    <property type="molecule type" value="Genomic_DNA"/>
</dbReference>
<dbReference type="Gene3D" id="3.40.50.1820">
    <property type="entry name" value="alpha/beta hydrolase"/>
    <property type="match status" value="1"/>
</dbReference>
<sequence length="331" mass="36326">MTTNKTADPQSGSKGSSYHSQKATVADLSVLEKLDLLPAIVGVLASTVLSLFTGVWKAKERRPQNYYRFVALTGLRNFVSRTSTRQQHFVSPPTDDAYELVCKKRGQIPKSEILSDGTRAHWIGDNNAEKVVLNFHGGGYVMPASEFMVEFMFQVVDFLNKKGKSASCLFLAYDLAPGAVYPRQLQQASSLINHLTQNLHLSPQNIILTGDSAGANLALSLLSHINHPHPSPTIPRVELPSPFLGLVLISPWVSFDTTLPSFQENEFKDCVSTPGGKKWSGAFLSCPWPHEGAKDNYNEALRAPASWWEGLAVDEICVLCGSEEVLRDGIV</sequence>
<dbReference type="Proteomes" id="UP000664132">
    <property type="component" value="Unassembled WGS sequence"/>
</dbReference>
<evidence type="ECO:0000256" key="2">
    <source>
        <dbReference type="SAM" id="Phobius"/>
    </source>
</evidence>
<dbReference type="InterPro" id="IPR050300">
    <property type="entry name" value="GDXG_lipolytic_enzyme"/>
</dbReference>
<keyword evidence="5" id="KW-1185">Reference proteome</keyword>
<accession>A0A8H7T8F9</accession>
<dbReference type="PANTHER" id="PTHR48081:SF31">
    <property type="entry name" value="STERYL ACETYL HYDROLASE MUG81-RELATED"/>
    <property type="match status" value="1"/>
</dbReference>
<feature type="domain" description="Alpha/beta hydrolase fold-3" evidence="3">
    <location>
        <begin position="132"/>
        <end position="328"/>
    </location>
</feature>
<evidence type="ECO:0000256" key="1">
    <source>
        <dbReference type="ARBA" id="ARBA00022801"/>
    </source>
</evidence>
<keyword evidence="2" id="KW-0472">Membrane</keyword>
<comment type="caution">
    <text evidence="4">The sequence shown here is derived from an EMBL/GenBank/DDBJ whole genome shotgun (WGS) entry which is preliminary data.</text>
</comment>
<dbReference type="InterPro" id="IPR013094">
    <property type="entry name" value="AB_hydrolase_3"/>
</dbReference>
<dbReference type="OrthoDB" id="2152029at2759"/>
<dbReference type="PANTHER" id="PTHR48081">
    <property type="entry name" value="AB HYDROLASE SUPERFAMILY PROTEIN C4A8.06C"/>
    <property type="match status" value="1"/>
</dbReference>
<dbReference type="SUPFAM" id="SSF53474">
    <property type="entry name" value="alpha/beta-Hydrolases"/>
    <property type="match status" value="1"/>
</dbReference>
<protein>
    <recommendedName>
        <fullName evidence="3">Alpha/beta hydrolase fold-3 domain-containing protein</fullName>
    </recommendedName>
</protein>
<dbReference type="AlphaFoldDB" id="A0A8H7T8F9"/>
<gene>
    <name evidence="4" type="ORF">IFR04_012645</name>
</gene>
<feature type="non-terminal residue" evidence="4">
    <location>
        <position position="1"/>
    </location>
</feature>
<name>A0A8H7T8F9_9HELO</name>
<dbReference type="GO" id="GO:0016787">
    <property type="term" value="F:hydrolase activity"/>
    <property type="evidence" value="ECO:0007669"/>
    <property type="project" value="UniProtKB-KW"/>
</dbReference>
<proteinExistence type="predicted"/>
<reference evidence="4" key="1">
    <citation type="submission" date="2021-02" db="EMBL/GenBank/DDBJ databases">
        <title>Genome sequence Cadophora malorum strain M34.</title>
        <authorList>
            <person name="Stefanovic E."/>
            <person name="Vu D."/>
            <person name="Scully C."/>
            <person name="Dijksterhuis J."/>
            <person name="Roader J."/>
            <person name="Houbraken J."/>
        </authorList>
    </citation>
    <scope>NUCLEOTIDE SEQUENCE</scope>
    <source>
        <strain evidence="4">M34</strain>
    </source>
</reference>
<keyword evidence="2" id="KW-1133">Transmembrane helix</keyword>
<keyword evidence="2" id="KW-0812">Transmembrane</keyword>
<dbReference type="InterPro" id="IPR029058">
    <property type="entry name" value="AB_hydrolase_fold"/>
</dbReference>
<evidence type="ECO:0000259" key="3">
    <source>
        <dbReference type="Pfam" id="PF07859"/>
    </source>
</evidence>